<dbReference type="Pfam" id="PF13193">
    <property type="entry name" value="AMP-binding_C"/>
    <property type="match status" value="1"/>
</dbReference>
<dbReference type="GO" id="GO:0031956">
    <property type="term" value="F:medium-chain fatty acid-CoA ligase activity"/>
    <property type="evidence" value="ECO:0007669"/>
    <property type="project" value="UniProtKB-EC"/>
</dbReference>
<comment type="catalytic activity">
    <reaction evidence="6">
        <text>octanoate + ATP + CoA = octanoyl-CoA + AMP + diphosphate</text>
        <dbReference type="Rhea" id="RHEA:33631"/>
        <dbReference type="ChEBI" id="CHEBI:25646"/>
        <dbReference type="ChEBI" id="CHEBI:30616"/>
        <dbReference type="ChEBI" id="CHEBI:33019"/>
        <dbReference type="ChEBI" id="CHEBI:57287"/>
        <dbReference type="ChEBI" id="CHEBI:57386"/>
        <dbReference type="ChEBI" id="CHEBI:456215"/>
    </reaction>
</comment>
<evidence type="ECO:0000256" key="2">
    <source>
        <dbReference type="ARBA" id="ARBA00022598"/>
    </source>
</evidence>
<feature type="domain" description="AMP-binding enzyme C-terminal" evidence="9">
    <location>
        <begin position="494"/>
        <end position="572"/>
    </location>
</feature>
<dbReference type="Proteomes" id="UP000001070">
    <property type="component" value="Unassembled WGS sequence"/>
</dbReference>
<dbReference type="InterPro" id="IPR000873">
    <property type="entry name" value="AMP-dep_synth/lig_dom"/>
</dbReference>
<dbReference type="Pfam" id="PF00501">
    <property type="entry name" value="AMP-binding"/>
    <property type="match status" value="1"/>
</dbReference>
<dbReference type="eggNOG" id="KOG1177">
    <property type="taxonomic scope" value="Eukaryota"/>
</dbReference>
<keyword evidence="11" id="KW-1185">Reference proteome</keyword>
<dbReference type="PROSITE" id="PS00455">
    <property type="entry name" value="AMP_BINDING"/>
    <property type="match status" value="1"/>
</dbReference>
<dbReference type="GO" id="GO:0006631">
    <property type="term" value="P:fatty acid metabolic process"/>
    <property type="evidence" value="ECO:0007669"/>
    <property type="project" value="TreeGrafter"/>
</dbReference>
<evidence type="ECO:0000313" key="11">
    <source>
        <dbReference type="Proteomes" id="UP000001070"/>
    </source>
</evidence>
<dbReference type="EMBL" id="CH916368">
    <property type="protein sequence ID" value="EDW03839.1"/>
    <property type="molecule type" value="Genomic_DNA"/>
</dbReference>
<gene>
    <name evidence="10" type="primary">Dgri\GH11457</name>
    <name evidence="10" type="ORF">Dgri_GH11457</name>
</gene>
<evidence type="ECO:0000256" key="5">
    <source>
        <dbReference type="ARBA" id="ARBA00039638"/>
    </source>
</evidence>
<sequence>MLNKKLQIVSRHVIKQRLGHKAWRCQSTIPAASQSYMHHIGKEPLAYRNVGQQLELAASQFGSTEAIVSCHEAKRYTFRSLLAEVDRVAAGLLKLGLQRGDAVGIWAPNYIQWYLSMMGAARAGLTSVGINPAFQGPEMEYCLKKVDIKAILATESFKTQNYYEIVRDICPEMADSEAGKIRSDKFPHLRAVIIDSKQSLKGALRFDELLDLSNASEQEEITKLQREIQPESPCNVQFTSGTTGNPKAAVLSHYNFVNNGIHVGSRNELDGERICVQVPLFHAFGVGITIMAAMSKGATLVLPSAGFSPKDSLQAIVEEKCTVIHGTPTMYVDLVVAQRKEQLPLGKIKKAITGGAPVSPQLILDVKQVLGVEAMHSVYGLTESTAVIFQSLPGEEDDRVLHSVGHLTDHIEAKIIDEKGCVVPLGQPGELCVRGYLTMLGYHGDEEKTREIISADNWMRTGDQFVMEADGYGRIVGRLKEMVIRGGENIFPKEVEDFINTHPQVVETHVIGVPDERLGEELCAFVRLHHDVDPKTFTKESLREYAKGKIAHFKVPRYVVPVDAFPKTTSGKIQKFKLLKKFEDSFHTQKSKSQSQAVRA</sequence>
<dbReference type="FunCoup" id="B4JAG8">
    <property type="interactions" value="413"/>
</dbReference>
<reference evidence="10 11" key="1">
    <citation type="journal article" date="2007" name="Nature">
        <title>Evolution of genes and genomes on the Drosophila phylogeny.</title>
        <authorList>
            <consortium name="Drosophila 12 Genomes Consortium"/>
            <person name="Clark A.G."/>
            <person name="Eisen M.B."/>
            <person name="Smith D.R."/>
            <person name="Bergman C.M."/>
            <person name="Oliver B."/>
            <person name="Markow T.A."/>
            <person name="Kaufman T.C."/>
            <person name="Kellis M."/>
            <person name="Gelbart W."/>
            <person name="Iyer V.N."/>
            <person name="Pollard D.A."/>
            <person name="Sackton T.B."/>
            <person name="Larracuente A.M."/>
            <person name="Singh N.D."/>
            <person name="Abad J.P."/>
            <person name="Abt D.N."/>
            <person name="Adryan B."/>
            <person name="Aguade M."/>
            <person name="Akashi H."/>
            <person name="Anderson W.W."/>
            <person name="Aquadro C.F."/>
            <person name="Ardell D.H."/>
            <person name="Arguello R."/>
            <person name="Artieri C.G."/>
            <person name="Barbash D.A."/>
            <person name="Barker D."/>
            <person name="Barsanti P."/>
            <person name="Batterham P."/>
            <person name="Batzoglou S."/>
            <person name="Begun D."/>
            <person name="Bhutkar A."/>
            <person name="Blanco E."/>
            <person name="Bosak S.A."/>
            <person name="Bradley R.K."/>
            <person name="Brand A.D."/>
            <person name="Brent M.R."/>
            <person name="Brooks A.N."/>
            <person name="Brown R.H."/>
            <person name="Butlin R.K."/>
            <person name="Caggese C."/>
            <person name="Calvi B.R."/>
            <person name="Bernardo de Carvalho A."/>
            <person name="Caspi A."/>
            <person name="Castrezana S."/>
            <person name="Celniker S.E."/>
            <person name="Chang J.L."/>
            <person name="Chapple C."/>
            <person name="Chatterji S."/>
            <person name="Chinwalla A."/>
            <person name="Civetta A."/>
            <person name="Clifton S.W."/>
            <person name="Comeron J.M."/>
            <person name="Costello J.C."/>
            <person name="Coyne J.A."/>
            <person name="Daub J."/>
            <person name="David R.G."/>
            <person name="Delcher A.L."/>
            <person name="Delehaunty K."/>
            <person name="Do C.B."/>
            <person name="Ebling H."/>
            <person name="Edwards K."/>
            <person name="Eickbush T."/>
            <person name="Evans J.D."/>
            <person name="Filipski A."/>
            <person name="Findeiss S."/>
            <person name="Freyhult E."/>
            <person name="Fulton L."/>
            <person name="Fulton R."/>
            <person name="Garcia A.C."/>
            <person name="Gardiner A."/>
            <person name="Garfield D.A."/>
            <person name="Garvin B.E."/>
            <person name="Gibson G."/>
            <person name="Gilbert D."/>
            <person name="Gnerre S."/>
            <person name="Godfrey J."/>
            <person name="Good R."/>
            <person name="Gotea V."/>
            <person name="Gravely B."/>
            <person name="Greenberg A.J."/>
            <person name="Griffiths-Jones S."/>
            <person name="Gross S."/>
            <person name="Guigo R."/>
            <person name="Gustafson E.A."/>
            <person name="Haerty W."/>
            <person name="Hahn M.W."/>
            <person name="Halligan D.L."/>
            <person name="Halpern A.L."/>
            <person name="Halter G.M."/>
            <person name="Han M.V."/>
            <person name="Heger A."/>
            <person name="Hillier L."/>
            <person name="Hinrichs A.S."/>
            <person name="Holmes I."/>
            <person name="Hoskins R.A."/>
            <person name="Hubisz M.J."/>
            <person name="Hultmark D."/>
            <person name="Huntley M.A."/>
            <person name="Jaffe D.B."/>
            <person name="Jagadeeshan S."/>
            <person name="Jeck W.R."/>
            <person name="Johnson J."/>
            <person name="Jones C.D."/>
            <person name="Jordan W.C."/>
            <person name="Karpen G.H."/>
            <person name="Kataoka E."/>
            <person name="Keightley P.D."/>
            <person name="Kheradpour P."/>
            <person name="Kirkness E.F."/>
            <person name="Koerich L.B."/>
            <person name="Kristiansen K."/>
            <person name="Kudrna D."/>
            <person name="Kulathinal R.J."/>
            <person name="Kumar S."/>
            <person name="Kwok R."/>
            <person name="Lander E."/>
            <person name="Langley C.H."/>
            <person name="Lapoint R."/>
            <person name="Lazzaro B.P."/>
            <person name="Lee S.J."/>
            <person name="Levesque L."/>
            <person name="Li R."/>
            <person name="Lin C.F."/>
            <person name="Lin M.F."/>
            <person name="Lindblad-Toh K."/>
            <person name="Llopart A."/>
            <person name="Long M."/>
            <person name="Low L."/>
            <person name="Lozovsky E."/>
            <person name="Lu J."/>
            <person name="Luo M."/>
            <person name="Machado C.A."/>
            <person name="Makalowski W."/>
            <person name="Marzo M."/>
            <person name="Matsuda M."/>
            <person name="Matzkin L."/>
            <person name="McAllister B."/>
            <person name="McBride C.S."/>
            <person name="McKernan B."/>
            <person name="McKernan K."/>
            <person name="Mendez-Lago M."/>
            <person name="Minx P."/>
            <person name="Mollenhauer M.U."/>
            <person name="Montooth K."/>
            <person name="Mount S.M."/>
            <person name="Mu X."/>
            <person name="Myers E."/>
            <person name="Negre B."/>
            <person name="Newfeld S."/>
            <person name="Nielsen R."/>
            <person name="Noor M.A."/>
            <person name="O'Grady P."/>
            <person name="Pachter L."/>
            <person name="Papaceit M."/>
            <person name="Parisi M.J."/>
            <person name="Parisi M."/>
            <person name="Parts L."/>
            <person name="Pedersen J.S."/>
            <person name="Pesole G."/>
            <person name="Phillippy A.M."/>
            <person name="Ponting C.P."/>
            <person name="Pop M."/>
            <person name="Porcelli D."/>
            <person name="Powell J.R."/>
            <person name="Prohaska S."/>
            <person name="Pruitt K."/>
            <person name="Puig M."/>
            <person name="Quesneville H."/>
            <person name="Ram K.R."/>
            <person name="Rand D."/>
            <person name="Rasmussen M.D."/>
            <person name="Reed L.K."/>
            <person name="Reenan R."/>
            <person name="Reily A."/>
            <person name="Remington K.A."/>
            <person name="Rieger T.T."/>
            <person name="Ritchie M.G."/>
            <person name="Robin C."/>
            <person name="Rogers Y.H."/>
            <person name="Rohde C."/>
            <person name="Rozas J."/>
            <person name="Rubenfield M.J."/>
            <person name="Ruiz A."/>
            <person name="Russo S."/>
            <person name="Salzberg S.L."/>
            <person name="Sanchez-Gracia A."/>
            <person name="Saranga D.J."/>
            <person name="Sato H."/>
            <person name="Schaeffer S.W."/>
            <person name="Schatz M.C."/>
            <person name="Schlenke T."/>
            <person name="Schwartz R."/>
            <person name="Segarra C."/>
            <person name="Singh R.S."/>
            <person name="Sirot L."/>
            <person name="Sirota M."/>
            <person name="Sisneros N.B."/>
            <person name="Smith C.D."/>
            <person name="Smith T.F."/>
            <person name="Spieth J."/>
            <person name="Stage D.E."/>
            <person name="Stark A."/>
            <person name="Stephan W."/>
            <person name="Strausberg R.L."/>
            <person name="Strempel S."/>
            <person name="Sturgill D."/>
            <person name="Sutton G."/>
            <person name="Sutton G.G."/>
            <person name="Tao W."/>
            <person name="Teichmann S."/>
            <person name="Tobari Y.N."/>
            <person name="Tomimura Y."/>
            <person name="Tsolas J.M."/>
            <person name="Valente V.L."/>
            <person name="Venter E."/>
            <person name="Venter J.C."/>
            <person name="Vicario S."/>
            <person name="Vieira F.G."/>
            <person name="Vilella A.J."/>
            <person name="Villasante A."/>
            <person name="Walenz B."/>
            <person name="Wang J."/>
            <person name="Wasserman M."/>
            <person name="Watts T."/>
            <person name="Wilson D."/>
            <person name="Wilson R.K."/>
            <person name="Wing R.A."/>
            <person name="Wolfner M.F."/>
            <person name="Wong A."/>
            <person name="Wong G.K."/>
            <person name="Wu C.I."/>
            <person name="Wu G."/>
            <person name="Yamamoto D."/>
            <person name="Yang H.P."/>
            <person name="Yang S.P."/>
            <person name="Yorke J.A."/>
            <person name="Yoshida K."/>
            <person name="Zdobnov E."/>
            <person name="Zhang P."/>
            <person name="Zhang Y."/>
            <person name="Zimin A.V."/>
            <person name="Baldwin J."/>
            <person name="Abdouelleil A."/>
            <person name="Abdulkadir J."/>
            <person name="Abebe A."/>
            <person name="Abera B."/>
            <person name="Abreu J."/>
            <person name="Acer S.C."/>
            <person name="Aftuck L."/>
            <person name="Alexander A."/>
            <person name="An P."/>
            <person name="Anderson E."/>
            <person name="Anderson S."/>
            <person name="Arachi H."/>
            <person name="Azer M."/>
            <person name="Bachantsang P."/>
            <person name="Barry A."/>
            <person name="Bayul T."/>
            <person name="Berlin A."/>
            <person name="Bessette D."/>
            <person name="Bloom T."/>
            <person name="Blye J."/>
            <person name="Boguslavskiy L."/>
            <person name="Bonnet C."/>
            <person name="Boukhgalter B."/>
            <person name="Bourzgui I."/>
            <person name="Brown A."/>
            <person name="Cahill P."/>
            <person name="Channer S."/>
            <person name="Cheshatsang Y."/>
            <person name="Chuda L."/>
            <person name="Citroen M."/>
            <person name="Collymore A."/>
            <person name="Cooke P."/>
            <person name="Costello M."/>
            <person name="D'Aco K."/>
            <person name="Daza R."/>
            <person name="De Haan G."/>
            <person name="DeGray S."/>
            <person name="DeMaso C."/>
            <person name="Dhargay N."/>
            <person name="Dooley K."/>
            <person name="Dooley E."/>
            <person name="Doricent M."/>
            <person name="Dorje P."/>
            <person name="Dorjee K."/>
            <person name="Dupes A."/>
            <person name="Elong R."/>
            <person name="Falk J."/>
            <person name="Farina A."/>
            <person name="Faro S."/>
            <person name="Ferguson D."/>
            <person name="Fisher S."/>
            <person name="Foley C.D."/>
            <person name="Franke A."/>
            <person name="Friedrich D."/>
            <person name="Gadbois L."/>
            <person name="Gearin G."/>
            <person name="Gearin C.R."/>
            <person name="Giannoukos G."/>
            <person name="Goode T."/>
            <person name="Graham J."/>
            <person name="Grandbois E."/>
            <person name="Grewal S."/>
            <person name="Gyaltsen K."/>
            <person name="Hafez N."/>
            <person name="Hagos B."/>
            <person name="Hall J."/>
            <person name="Henson C."/>
            <person name="Hollinger A."/>
            <person name="Honan T."/>
            <person name="Huard M.D."/>
            <person name="Hughes L."/>
            <person name="Hurhula B."/>
            <person name="Husby M.E."/>
            <person name="Kamat A."/>
            <person name="Kanga B."/>
            <person name="Kashin S."/>
            <person name="Khazanovich D."/>
            <person name="Kisner P."/>
            <person name="Lance K."/>
            <person name="Lara M."/>
            <person name="Lee W."/>
            <person name="Lennon N."/>
            <person name="Letendre F."/>
            <person name="LeVine R."/>
            <person name="Lipovsky A."/>
            <person name="Liu X."/>
            <person name="Liu J."/>
            <person name="Liu S."/>
            <person name="Lokyitsang T."/>
            <person name="Lokyitsang Y."/>
            <person name="Lubonja R."/>
            <person name="Lui A."/>
            <person name="MacDonald P."/>
            <person name="Magnisalis V."/>
            <person name="Maru K."/>
            <person name="Matthews C."/>
            <person name="McCusker W."/>
            <person name="McDonough S."/>
            <person name="Mehta T."/>
            <person name="Meldrim J."/>
            <person name="Meneus L."/>
            <person name="Mihai O."/>
            <person name="Mihalev A."/>
            <person name="Mihova T."/>
            <person name="Mittelman R."/>
            <person name="Mlenga V."/>
            <person name="Montmayeur A."/>
            <person name="Mulrain L."/>
            <person name="Navidi A."/>
            <person name="Naylor J."/>
            <person name="Negash T."/>
            <person name="Nguyen T."/>
            <person name="Nguyen N."/>
            <person name="Nicol R."/>
            <person name="Norbu C."/>
            <person name="Norbu N."/>
            <person name="Novod N."/>
            <person name="O'Neill B."/>
            <person name="Osman S."/>
            <person name="Markiewicz E."/>
            <person name="Oyono O.L."/>
            <person name="Patti C."/>
            <person name="Phunkhang P."/>
            <person name="Pierre F."/>
            <person name="Priest M."/>
            <person name="Raghuraman S."/>
            <person name="Rege F."/>
            <person name="Reyes R."/>
            <person name="Rise C."/>
            <person name="Rogov P."/>
            <person name="Ross K."/>
            <person name="Ryan E."/>
            <person name="Settipalli S."/>
            <person name="Shea T."/>
            <person name="Sherpa N."/>
            <person name="Shi L."/>
            <person name="Shih D."/>
            <person name="Sparrow T."/>
            <person name="Spaulding J."/>
            <person name="Stalker J."/>
            <person name="Stange-Thomann N."/>
            <person name="Stavropoulos S."/>
            <person name="Stone C."/>
            <person name="Strader C."/>
            <person name="Tesfaye S."/>
            <person name="Thomson T."/>
            <person name="Thoulutsang Y."/>
            <person name="Thoulutsang D."/>
            <person name="Topham K."/>
            <person name="Topping I."/>
            <person name="Tsamla T."/>
            <person name="Vassiliev H."/>
            <person name="Vo A."/>
            <person name="Wangchuk T."/>
            <person name="Wangdi T."/>
            <person name="Weiand M."/>
            <person name="Wilkinson J."/>
            <person name="Wilson A."/>
            <person name="Yadav S."/>
            <person name="Young G."/>
            <person name="Yu Q."/>
            <person name="Zembek L."/>
            <person name="Zhong D."/>
            <person name="Zimmer A."/>
            <person name="Zwirko Z."/>
            <person name="Jaffe D.B."/>
            <person name="Alvarez P."/>
            <person name="Brockman W."/>
            <person name="Butler J."/>
            <person name="Chin C."/>
            <person name="Gnerre S."/>
            <person name="Grabherr M."/>
            <person name="Kleber M."/>
            <person name="Mauceli E."/>
            <person name="MacCallum I."/>
        </authorList>
    </citation>
    <scope>NUCLEOTIDE SEQUENCE [LARGE SCALE GENOMIC DNA]</scope>
    <source>
        <strain evidence="11">Tucson 15287-2541.00</strain>
    </source>
</reference>
<evidence type="ECO:0000259" key="9">
    <source>
        <dbReference type="Pfam" id="PF13193"/>
    </source>
</evidence>
<dbReference type="PANTHER" id="PTHR43201:SF5">
    <property type="entry name" value="MEDIUM-CHAIN ACYL-COA LIGASE ACSF2, MITOCHONDRIAL"/>
    <property type="match status" value="1"/>
</dbReference>
<dbReference type="InterPro" id="IPR025110">
    <property type="entry name" value="AMP-bd_C"/>
</dbReference>
<evidence type="ECO:0000259" key="8">
    <source>
        <dbReference type="Pfam" id="PF00501"/>
    </source>
</evidence>
<dbReference type="SMR" id="B4JAG8"/>
<accession>B4JAG8</accession>
<comment type="similarity">
    <text evidence="1">Belongs to the ATP-dependent AMP-binding enzyme family.</text>
</comment>
<comment type="catalytic activity">
    <reaction evidence="7">
        <text>a medium-chain fatty acid + ATP + CoA = a medium-chain fatty acyl-CoA + AMP + diphosphate</text>
        <dbReference type="Rhea" id="RHEA:48340"/>
        <dbReference type="ChEBI" id="CHEBI:30616"/>
        <dbReference type="ChEBI" id="CHEBI:33019"/>
        <dbReference type="ChEBI" id="CHEBI:57287"/>
        <dbReference type="ChEBI" id="CHEBI:59558"/>
        <dbReference type="ChEBI" id="CHEBI:90546"/>
        <dbReference type="ChEBI" id="CHEBI:456215"/>
        <dbReference type="EC" id="6.2.1.2"/>
    </reaction>
</comment>
<evidence type="ECO:0000313" key="10">
    <source>
        <dbReference type="EMBL" id="EDW03839.1"/>
    </source>
</evidence>
<proteinExistence type="inferred from homology"/>
<dbReference type="FunFam" id="3.40.50.12780:FF:000003">
    <property type="entry name" value="Long-chain-fatty-acid--CoA ligase FadD"/>
    <property type="match status" value="1"/>
</dbReference>
<dbReference type="EC" id="6.2.1.2" evidence="4"/>
<dbReference type="OrthoDB" id="10253115at2759"/>
<organism evidence="11">
    <name type="scientific">Drosophila grimshawi</name>
    <name type="common">Hawaiian fruit fly</name>
    <name type="synonym">Idiomyia grimshawi</name>
    <dbReference type="NCBI Taxonomy" id="7222"/>
    <lineage>
        <taxon>Eukaryota</taxon>
        <taxon>Metazoa</taxon>
        <taxon>Ecdysozoa</taxon>
        <taxon>Arthropoda</taxon>
        <taxon>Hexapoda</taxon>
        <taxon>Insecta</taxon>
        <taxon>Pterygota</taxon>
        <taxon>Neoptera</taxon>
        <taxon>Endopterygota</taxon>
        <taxon>Diptera</taxon>
        <taxon>Brachycera</taxon>
        <taxon>Muscomorpha</taxon>
        <taxon>Ephydroidea</taxon>
        <taxon>Drosophilidae</taxon>
        <taxon>Drosophila</taxon>
        <taxon>Hawaiian Drosophila</taxon>
    </lineage>
</organism>
<evidence type="ECO:0000256" key="6">
    <source>
        <dbReference type="ARBA" id="ARBA00047319"/>
    </source>
</evidence>
<dbReference type="STRING" id="7222.B4JAG8"/>
<comment type="function">
    <text evidence="3">Acyl-CoA synthases catalyze the initial reaction in fatty acid metabolism, by forming a thioester with CoA. Has some preference toward medium-chain substrates. Plays a role in adipocyte differentiation.</text>
</comment>
<dbReference type="PhylomeDB" id="B4JAG8"/>
<dbReference type="SUPFAM" id="SSF56801">
    <property type="entry name" value="Acetyl-CoA synthetase-like"/>
    <property type="match status" value="1"/>
</dbReference>
<dbReference type="HOGENOM" id="CLU_000022_59_7_1"/>
<evidence type="ECO:0000256" key="3">
    <source>
        <dbReference type="ARBA" id="ARBA00037247"/>
    </source>
</evidence>
<dbReference type="Gene3D" id="3.40.50.12780">
    <property type="entry name" value="N-terminal domain of ligase-like"/>
    <property type="match status" value="1"/>
</dbReference>
<dbReference type="Gene3D" id="3.30.300.30">
    <property type="match status" value="1"/>
</dbReference>
<feature type="domain" description="AMP-dependent synthetase/ligase" evidence="8">
    <location>
        <begin position="55"/>
        <end position="443"/>
    </location>
</feature>
<keyword evidence="2" id="KW-0436">Ligase</keyword>
<evidence type="ECO:0000256" key="4">
    <source>
        <dbReference type="ARBA" id="ARBA00039009"/>
    </source>
</evidence>
<dbReference type="InterPro" id="IPR042099">
    <property type="entry name" value="ANL_N_sf"/>
</dbReference>
<dbReference type="InterPro" id="IPR020845">
    <property type="entry name" value="AMP-binding_CS"/>
</dbReference>
<dbReference type="InterPro" id="IPR045851">
    <property type="entry name" value="AMP-bd_C_sf"/>
</dbReference>
<dbReference type="KEGG" id="dgr:6561729"/>
<evidence type="ECO:0000256" key="1">
    <source>
        <dbReference type="ARBA" id="ARBA00006432"/>
    </source>
</evidence>
<dbReference type="InParanoid" id="B4JAG8"/>
<name>B4JAG8_DROGR</name>
<protein>
    <recommendedName>
        <fullName evidence="5">Medium-chain acyl-CoA ligase ACSF2, mitochondrial</fullName>
        <ecNumber evidence="4">6.2.1.2</ecNumber>
    </recommendedName>
</protein>
<dbReference type="FunFam" id="3.30.300.30:FF:000008">
    <property type="entry name" value="2,3-dihydroxybenzoate-AMP ligase"/>
    <property type="match status" value="1"/>
</dbReference>
<evidence type="ECO:0000256" key="7">
    <source>
        <dbReference type="ARBA" id="ARBA00048277"/>
    </source>
</evidence>
<dbReference type="PANTHER" id="PTHR43201">
    <property type="entry name" value="ACYL-COA SYNTHETASE"/>
    <property type="match status" value="1"/>
</dbReference>
<dbReference type="AlphaFoldDB" id="B4JAG8"/>
<dbReference type="OMA" id="ICCRGYN"/>